<reference evidence="1 2" key="1">
    <citation type="submission" date="2015-07" db="EMBL/GenBank/DDBJ databases">
        <title>The genome of Dufourea novaeangliae.</title>
        <authorList>
            <person name="Pan H."/>
            <person name="Kapheim K."/>
        </authorList>
    </citation>
    <scope>NUCLEOTIDE SEQUENCE [LARGE SCALE GENOMIC DNA]</scope>
    <source>
        <strain evidence="1">0120121106</strain>
        <tissue evidence="1">Whole body</tissue>
    </source>
</reference>
<dbReference type="Proteomes" id="UP000076502">
    <property type="component" value="Unassembled WGS sequence"/>
</dbReference>
<protein>
    <submittedName>
        <fullName evidence="1">Uncharacterized protein</fullName>
    </submittedName>
</protein>
<keyword evidence="2" id="KW-1185">Reference proteome</keyword>
<gene>
    <name evidence="1" type="ORF">WN55_01951</name>
</gene>
<evidence type="ECO:0000313" key="2">
    <source>
        <dbReference type="Proteomes" id="UP000076502"/>
    </source>
</evidence>
<proteinExistence type="predicted"/>
<dbReference type="EMBL" id="KQ434892">
    <property type="protein sequence ID" value="KZC10514.1"/>
    <property type="molecule type" value="Genomic_DNA"/>
</dbReference>
<dbReference type="AlphaFoldDB" id="A0A154PGD0"/>
<evidence type="ECO:0000313" key="1">
    <source>
        <dbReference type="EMBL" id="KZC10514.1"/>
    </source>
</evidence>
<organism evidence="1 2">
    <name type="scientific">Dufourea novaeangliae</name>
    <name type="common">Sweat bee</name>
    <dbReference type="NCBI Taxonomy" id="178035"/>
    <lineage>
        <taxon>Eukaryota</taxon>
        <taxon>Metazoa</taxon>
        <taxon>Ecdysozoa</taxon>
        <taxon>Arthropoda</taxon>
        <taxon>Hexapoda</taxon>
        <taxon>Insecta</taxon>
        <taxon>Pterygota</taxon>
        <taxon>Neoptera</taxon>
        <taxon>Endopterygota</taxon>
        <taxon>Hymenoptera</taxon>
        <taxon>Apocrita</taxon>
        <taxon>Aculeata</taxon>
        <taxon>Apoidea</taxon>
        <taxon>Anthophila</taxon>
        <taxon>Halictidae</taxon>
        <taxon>Rophitinae</taxon>
        <taxon>Dufourea</taxon>
    </lineage>
</organism>
<sequence>MYITTNNHFVPKQFIVCMFYDEKTCFCWNEDKLIIFPYTNNDFVSVEVLTAPAPIKNVQCFTNRIFLVCIPHGIYKLSRDRKFAILSTSAIGMGTVFYEILTVRNKYLYLDNKQTKTNKLLFQFSYEESNSNELCVYPLNRENTNQQFIGTITNKDSTVENLCLLTTGKKVLTLMNGTVQIIYNSVYSIRDIIPVLKDSMVAALLFLTGADIVIVMYAKDDTMAFEKVCLGTNIQALCAGFSRSMQDALWFVYSDGSKLYYVHKQLLVDNAQKLSIQDNNFACLQCYNSKIILGLTMDKQLLEISVDTVEKTLSVEHDTLINLRLDMLVGTNLIMDRIYKGTQEIHRLNEILLMEEDKLKRINLYAHKHKVQVCPKMSIHRIADKLFLSARFEDIFPKHSWVVLNVKLEKENISCTKKAGDQETVVDICIPEGKKVNSLQVTTDLITLKDEGHPWCLTRNYVTYPLNEKTKKKKTRSDKTNFINSKIAILENFIREGNIDMKKLSEIKRIVRREFSDA</sequence>
<name>A0A154PGD0_DUFNO</name>
<accession>A0A154PGD0</accession>